<dbReference type="STRING" id="1801668.A3D46_03200"/>
<evidence type="ECO:0008006" key="3">
    <source>
        <dbReference type="Google" id="ProtNLM"/>
    </source>
</evidence>
<dbReference type="Gene3D" id="1.10.3210.10">
    <property type="entry name" value="Hypothetical protein af1432"/>
    <property type="match status" value="1"/>
</dbReference>
<evidence type="ECO:0000313" key="1">
    <source>
        <dbReference type="EMBL" id="OGZ22041.1"/>
    </source>
</evidence>
<evidence type="ECO:0000313" key="2">
    <source>
        <dbReference type="Proteomes" id="UP000178703"/>
    </source>
</evidence>
<accession>A0A1G2E9U4</accession>
<gene>
    <name evidence="1" type="ORF">A3D46_03200</name>
</gene>
<organism evidence="1 2">
    <name type="scientific">Candidatus Nealsonbacteria bacterium RIFCSPHIGHO2_02_FULL_43_13</name>
    <dbReference type="NCBI Taxonomy" id="1801668"/>
    <lineage>
        <taxon>Bacteria</taxon>
        <taxon>Candidatus Nealsoniibacteriota</taxon>
    </lineage>
</organism>
<dbReference type="EMBL" id="MHMD01000009">
    <property type="protein sequence ID" value="OGZ22041.1"/>
    <property type="molecule type" value="Genomic_DNA"/>
</dbReference>
<dbReference type="Pfam" id="PF13328">
    <property type="entry name" value="HD_4"/>
    <property type="match status" value="1"/>
</dbReference>
<protein>
    <recommendedName>
        <fullName evidence="3">HD domain-containing protein</fullName>
    </recommendedName>
</protein>
<dbReference type="SUPFAM" id="SSF109604">
    <property type="entry name" value="HD-domain/PDEase-like"/>
    <property type="match status" value="1"/>
</dbReference>
<proteinExistence type="predicted"/>
<name>A0A1G2E9U4_9BACT</name>
<sequence>MLEKVRALLNKGVTREIYFGYIAYFLPEMDPRYQMIQRAYDSTEKACSEEQRATGERYFDHVSAVGIIQVAYLMVKKHTVLTAGITHDLTEDHRKDWPISRIRLEFGEEVALLQDYASKLPKENFSSEAERLKAYHGRFPFAPRDFWLFKLPDRLHNLLTMWNFSPEKIAFKIAETERYYLPYAEEHCILIHELKEVIEELKKSKPS</sequence>
<dbReference type="Proteomes" id="UP000178703">
    <property type="component" value="Unassembled WGS sequence"/>
</dbReference>
<dbReference type="AlphaFoldDB" id="A0A1G2E9U4"/>
<comment type="caution">
    <text evidence="1">The sequence shown here is derived from an EMBL/GenBank/DDBJ whole genome shotgun (WGS) entry which is preliminary data.</text>
</comment>
<reference evidence="1 2" key="1">
    <citation type="journal article" date="2016" name="Nat. Commun.">
        <title>Thousands of microbial genomes shed light on interconnected biogeochemical processes in an aquifer system.</title>
        <authorList>
            <person name="Anantharaman K."/>
            <person name="Brown C.T."/>
            <person name="Hug L.A."/>
            <person name="Sharon I."/>
            <person name="Castelle C.J."/>
            <person name="Probst A.J."/>
            <person name="Thomas B.C."/>
            <person name="Singh A."/>
            <person name="Wilkins M.J."/>
            <person name="Karaoz U."/>
            <person name="Brodie E.L."/>
            <person name="Williams K.H."/>
            <person name="Hubbard S.S."/>
            <person name="Banfield J.F."/>
        </authorList>
    </citation>
    <scope>NUCLEOTIDE SEQUENCE [LARGE SCALE GENOMIC DNA]</scope>
</reference>